<accession>A0A9X1WPV0</accession>
<dbReference type="PANTHER" id="PTHR43792:SF9">
    <property type="entry name" value="RIBOSOMAL-PROTEIN-ALANINE ACETYLTRANSFERASE"/>
    <property type="match status" value="1"/>
</dbReference>
<dbReference type="GO" id="GO:0008999">
    <property type="term" value="F:protein-N-terminal-alanine acetyltransferase activity"/>
    <property type="evidence" value="ECO:0007669"/>
    <property type="project" value="TreeGrafter"/>
</dbReference>
<dbReference type="EMBL" id="JALIRP010000003">
    <property type="protein sequence ID" value="MCJ8011770.1"/>
    <property type="molecule type" value="Genomic_DNA"/>
</dbReference>
<evidence type="ECO:0000313" key="2">
    <source>
        <dbReference type="EMBL" id="MCJ8011770.1"/>
    </source>
</evidence>
<dbReference type="InterPro" id="IPR000182">
    <property type="entry name" value="GNAT_dom"/>
</dbReference>
<gene>
    <name evidence="2" type="ORF">MUG84_08445</name>
</gene>
<evidence type="ECO:0000259" key="1">
    <source>
        <dbReference type="PROSITE" id="PS51186"/>
    </source>
</evidence>
<dbReference type="RefSeq" id="WP_244723582.1">
    <property type="nucleotide sequence ID" value="NZ_JALIRP010000003.1"/>
</dbReference>
<dbReference type="GO" id="GO:0005737">
    <property type="term" value="C:cytoplasm"/>
    <property type="evidence" value="ECO:0007669"/>
    <property type="project" value="TreeGrafter"/>
</dbReference>
<dbReference type="InterPro" id="IPR051531">
    <property type="entry name" value="N-acetyltransferase"/>
</dbReference>
<reference evidence="2" key="1">
    <citation type="submission" date="2022-04" db="EMBL/GenBank/DDBJ databases">
        <title>Paenibacillus mangrovi sp. nov., a novel endophytic bacterium isolated from bark of Kandelia candel.</title>
        <authorList>
            <person name="Tuo L."/>
        </authorList>
    </citation>
    <scope>NUCLEOTIDE SEQUENCE</scope>
    <source>
        <strain evidence="2">KQZ6P-2</strain>
    </source>
</reference>
<keyword evidence="3" id="KW-1185">Reference proteome</keyword>
<sequence>MTYRCEGEIPVLGGERVKLRRLSSKDAEAMYRNWSDPEVRRYSDLPEMPDVSAAGEMIRILNSLSQTDDGLRWGIEDADGRLIGSCGLNWWQLEGAYRGEIGCELARPFWGKGYMREAVELVLDYAFEDMGLNRIEALTDPRNIRAGRLFESLGFTLEGRLRQYRQTDSGFVDANMYALLREEWEDAK</sequence>
<evidence type="ECO:0000313" key="3">
    <source>
        <dbReference type="Proteomes" id="UP001139347"/>
    </source>
</evidence>
<dbReference type="PROSITE" id="PS51186">
    <property type="entry name" value="GNAT"/>
    <property type="match status" value="1"/>
</dbReference>
<name>A0A9X1WPV0_9BACL</name>
<dbReference type="Proteomes" id="UP001139347">
    <property type="component" value="Unassembled WGS sequence"/>
</dbReference>
<dbReference type="Pfam" id="PF13302">
    <property type="entry name" value="Acetyltransf_3"/>
    <property type="match status" value="1"/>
</dbReference>
<organism evidence="2 3">
    <name type="scientific">Paenibacillus mangrovi</name>
    <dbReference type="NCBI Taxonomy" id="2931978"/>
    <lineage>
        <taxon>Bacteria</taxon>
        <taxon>Bacillati</taxon>
        <taxon>Bacillota</taxon>
        <taxon>Bacilli</taxon>
        <taxon>Bacillales</taxon>
        <taxon>Paenibacillaceae</taxon>
        <taxon>Paenibacillus</taxon>
    </lineage>
</organism>
<dbReference type="PANTHER" id="PTHR43792">
    <property type="entry name" value="GNAT FAMILY, PUTATIVE (AFU_ORTHOLOGUE AFUA_3G00765)-RELATED-RELATED"/>
    <property type="match status" value="1"/>
</dbReference>
<protein>
    <submittedName>
        <fullName evidence="2">GNAT family N-acetyltransferase</fullName>
    </submittedName>
</protein>
<dbReference type="InterPro" id="IPR016181">
    <property type="entry name" value="Acyl_CoA_acyltransferase"/>
</dbReference>
<dbReference type="AlphaFoldDB" id="A0A9X1WPV0"/>
<dbReference type="SUPFAM" id="SSF55729">
    <property type="entry name" value="Acyl-CoA N-acyltransferases (Nat)"/>
    <property type="match status" value="1"/>
</dbReference>
<feature type="domain" description="N-acetyltransferase" evidence="1">
    <location>
        <begin position="17"/>
        <end position="182"/>
    </location>
</feature>
<proteinExistence type="predicted"/>
<comment type="caution">
    <text evidence="2">The sequence shown here is derived from an EMBL/GenBank/DDBJ whole genome shotgun (WGS) entry which is preliminary data.</text>
</comment>
<dbReference type="Gene3D" id="3.40.630.30">
    <property type="match status" value="1"/>
</dbReference>